<gene>
    <name evidence="9" type="ORF">IF129_09600</name>
</gene>
<dbReference type="InterPro" id="IPR005158">
    <property type="entry name" value="BTAD"/>
</dbReference>
<keyword evidence="5" id="KW-0804">Transcription</keyword>
<keyword evidence="2" id="KW-0902">Two-component regulatory system</keyword>
<evidence type="ECO:0000256" key="2">
    <source>
        <dbReference type="ARBA" id="ARBA00023012"/>
    </source>
</evidence>
<reference evidence="9" key="1">
    <citation type="submission" date="2020-09" db="EMBL/GenBank/DDBJ databases">
        <title>Secondary metabolite and genome analysis of marine Streptomyces chumphonensis KK1-2T.</title>
        <authorList>
            <person name="Phongsopitanun W."/>
            <person name="Kanchanasin P."/>
            <person name="Pittayakhajonwut P."/>
            <person name="Suwanborirux K."/>
            <person name="Tanasupawat S."/>
        </authorList>
    </citation>
    <scope>NUCLEOTIDE SEQUENCE</scope>
    <source>
        <strain evidence="9">KK1-2</strain>
    </source>
</reference>
<evidence type="ECO:0000256" key="7">
    <source>
        <dbReference type="SAM" id="MobiDB-lite"/>
    </source>
</evidence>
<dbReference type="CDD" id="cd15831">
    <property type="entry name" value="BTAD"/>
    <property type="match status" value="1"/>
</dbReference>
<keyword evidence="3" id="KW-0805">Transcription regulation</keyword>
<dbReference type="SUPFAM" id="SSF46894">
    <property type="entry name" value="C-terminal effector domain of the bipartite response regulators"/>
    <property type="match status" value="1"/>
</dbReference>
<dbReference type="Gene3D" id="3.40.50.300">
    <property type="entry name" value="P-loop containing nucleotide triphosphate hydrolases"/>
    <property type="match status" value="1"/>
</dbReference>
<dbReference type="SMART" id="SM01043">
    <property type="entry name" value="BTAD"/>
    <property type="match status" value="1"/>
</dbReference>
<dbReference type="GO" id="GO:0000160">
    <property type="term" value="P:phosphorelay signal transduction system"/>
    <property type="evidence" value="ECO:0007669"/>
    <property type="project" value="UniProtKB-KW"/>
</dbReference>
<proteinExistence type="inferred from homology"/>
<dbReference type="Proteomes" id="UP000632289">
    <property type="component" value="Unassembled WGS sequence"/>
</dbReference>
<dbReference type="SUPFAM" id="SSF52540">
    <property type="entry name" value="P-loop containing nucleoside triphosphate hydrolases"/>
    <property type="match status" value="1"/>
</dbReference>
<name>A0A927ICE8_9ACTN</name>
<dbReference type="Gene3D" id="1.10.10.10">
    <property type="entry name" value="Winged helix-like DNA-binding domain superfamily/Winged helix DNA-binding domain"/>
    <property type="match status" value="1"/>
</dbReference>
<comment type="caution">
    <text evidence="9">The sequence shown here is derived from an EMBL/GenBank/DDBJ whole genome shotgun (WGS) entry which is preliminary data.</text>
</comment>
<dbReference type="PROSITE" id="PS51755">
    <property type="entry name" value="OMPR_PHOB"/>
    <property type="match status" value="1"/>
</dbReference>
<dbReference type="InterPro" id="IPR016032">
    <property type="entry name" value="Sig_transdc_resp-reg_C-effctor"/>
</dbReference>
<dbReference type="Gene3D" id="1.25.40.10">
    <property type="entry name" value="Tetratricopeptide repeat domain"/>
    <property type="match status" value="1"/>
</dbReference>
<evidence type="ECO:0000256" key="1">
    <source>
        <dbReference type="ARBA" id="ARBA00005820"/>
    </source>
</evidence>
<dbReference type="InterPro" id="IPR003593">
    <property type="entry name" value="AAA+_ATPase"/>
</dbReference>
<dbReference type="Pfam" id="PF00004">
    <property type="entry name" value="AAA"/>
    <property type="match status" value="1"/>
</dbReference>
<protein>
    <submittedName>
        <fullName evidence="9">Winged helix-turn-helix domain-containing protein</fullName>
    </submittedName>
</protein>
<dbReference type="InterPro" id="IPR051677">
    <property type="entry name" value="AfsR-DnrI-RedD_regulator"/>
</dbReference>
<evidence type="ECO:0000313" key="10">
    <source>
        <dbReference type="Proteomes" id="UP000632289"/>
    </source>
</evidence>
<dbReference type="PANTHER" id="PTHR35807:SF1">
    <property type="entry name" value="TRANSCRIPTIONAL REGULATOR REDD"/>
    <property type="match status" value="1"/>
</dbReference>
<dbReference type="PANTHER" id="PTHR35807">
    <property type="entry name" value="TRANSCRIPTIONAL REGULATOR REDD-RELATED"/>
    <property type="match status" value="1"/>
</dbReference>
<dbReference type="InterPro" id="IPR027417">
    <property type="entry name" value="P-loop_NTPase"/>
</dbReference>
<dbReference type="InterPro" id="IPR011990">
    <property type="entry name" value="TPR-like_helical_dom_sf"/>
</dbReference>
<dbReference type="GO" id="GO:0003677">
    <property type="term" value="F:DNA binding"/>
    <property type="evidence" value="ECO:0007669"/>
    <property type="project" value="UniProtKB-UniRule"/>
</dbReference>
<dbReference type="AlphaFoldDB" id="A0A927ICE8"/>
<evidence type="ECO:0000256" key="4">
    <source>
        <dbReference type="ARBA" id="ARBA00023125"/>
    </source>
</evidence>
<evidence type="ECO:0000256" key="5">
    <source>
        <dbReference type="ARBA" id="ARBA00023163"/>
    </source>
</evidence>
<sequence>MRFLLLGPLSLTEGPDTVVLPPSKPTDLLAALLLNAGSVVSVDYLLRTVWGEHRPASAKAAVQTCVLRLRRLFSRHGVSATPIEAVPGGYRISAGPETLDLVDFRERVRASTEAGAPDRELRMLGEALALWNGSLLANVRSEVLHRDEVPRLTEERLRTVERACDLLLSLERCGEALVELWGVTRAHPGHERFREQLIEALYRTGRQTEALAEYRRIKEHLLDELGVDPSPALRRLELAILRGDELGTGHGGRAELASAGTGEPGGPPELPGGTVPGSETGGPPRPAQGGEGTARQRPSAVPSPVSASGFTRVDHAAEPLATRVLRDVPHFTGREAETEAMAARLRGTDGEPVTELICGPPGIGKTALARHVARLVRDSHPDGTLLLRMARPDGTSVTAEEAADAARRALAETGGSPNRTLLLLDDVVDAEQVRPLLTCGTHGAALLTSRRPLAGLVATHGGRVHRLGVFSAQESGRLLSAALGAERVAAEPEAARSLADVCGHYPLALRIAAARLSTRPALRLADCARWLAEDPWARLSLTDDPDLSVERVFGTALARLDPRLAEAFRRLAALPDDALRPEEAGRVLGGLPPPEAERALEWLADAGLLEEGPPGPYRMHALLRAYARWADDRTRSRQKV</sequence>
<dbReference type="PRINTS" id="PR00364">
    <property type="entry name" value="DISEASERSIST"/>
</dbReference>
<dbReference type="GO" id="GO:0006355">
    <property type="term" value="P:regulation of DNA-templated transcription"/>
    <property type="evidence" value="ECO:0007669"/>
    <property type="project" value="InterPro"/>
</dbReference>
<dbReference type="Pfam" id="PF03704">
    <property type="entry name" value="BTAD"/>
    <property type="match status" value="1"/>
</dbReference>
<dbReference type="InterPro" id="IPR003959">
    <property type="entry name" value="ATPase_AAA_core"/>
</dbReference>
<dbReference type="SMART" id="SM00862">
    <property type="entry name" value="Trans_reg_C"/>
    <property type="match status" value="1"/>
</dbReference>
<keyword evidence="10" id="KW-1185">Reference proteome</keyword>
<keyword evidence="4 6" id="KW-0238">DNA-binding</keyword>
<dbReference type="Pfam" id="PF00486">
    <property type="entry name" value="Trans_reg_C"/>
    <property type="match status" value="1"/>
</dbReference>
<organism evidence="9 10">
    <name type="scientific">Streptomyces chumphonensis</name>
    <dbReference type="NCBI Taxonomy" id="1214925"/>
    <lineage>
        <taxon>Bacteria</taxon>
        <taxon>Bacillati</taxon>
        <taxon>Actinomycetota</taxon>
        <taxon>Actinomycetes</taxon>
        <taxon>Kitasatosporales</taxon>
        <taxon>Streptomycetaceae</taxon>
        <taxon>Streptomyces</taxon>
    </lineage>
</organism>
<feature type="DNA-binding region" description="OmpR/PhoB-type" evidence="6">
    <location>
        <begin position="1"/>
        <end position="94"/>
    </location>
</feature>
<evidence type="ECO:0000256" key="3">
    <source>
        <dbReference type="ARBA" id="ARBA00023015"/>
    </source>
</evidence>
<evidence type="ECO:0000313" key="9">
    <source>
        <dbReference type="EMBL" id="MBD3931815.1"/>
    </source>
</evidence>
<dbReference type="SMART" id="SM00382">
    <property type="entry name" value="AAA"/>
    <property type="match status" value="1"/>
</dbReference>
<comment type="similarity">
    <text evidence="1">Belongs to the AfsR/DnrI/RedD regulatory family.</text>
</comment>
<feature type="domain" description="OmpR/PhoB-type" evidence="8">
    <location>
        <begin position="1"/>
        <end position="94"/>
    </location>
</feature>
<evidence type="ECO:0000256" key="6">
    <source>
        <dbReference type="PROSITE-ProRule" id="PRU01091"/>
    </source>
</evidence>
<evidence type="ECO:0000259" key="8">
    <source>
        <dbReference type="PROSITE" id="PS51755"/>
    </source>
</evidence>
<dbReference type="InterPro" id="IPR036388">
    <property type="entry name" value="WH-like_DNA-bd_sf"/>
</dbReference>
<feature type="compositionally biased region" description="Low complexity" evidence="7">
    <location>
        <begin position="298"/>
        <end position="308"/>
    </location>
</feature>
<dbReference type="SUPFAM" id="SSF48452">
    <property type="entry name" value="TPR-like"/>
    <property type="match status" value="1"/>
</dbReference>
<dbReference type="InterPro" id="IPR001867">
    <property type="entry name" value="OmpR/PhoB-type_DNA-bd"/>
</dbReference>
<dbReference type="RefSeq" id="WP_191209094.1">
    <property type="nucleotide sequence ID" value="NZ_BAABKL010000018.1"/>
</dbReference>
<dbReference type="GO" id="GO:0043531">
    <property type="term" value="F:ADP binding"/>
    <property type="evidence" value="ECO:0007669"/>
    <property type="project" value="InterPro"/>
</dbReference>
<accession>A0A927ICE8</accession>
<feature type="region of interest" description="Disordered" evidence="7">
    <location>
        <begin position="247"/>
        <end position="314"/>
    </location>
</feature>
<dbReference type="EMBL" id="JACXYU010000003">
    <property type="protein sequence ID" value="MBD3931815.1"/>
    <property type="molecule type" value="Genomic_DNA"/>
</dbReference>